<proteinExistence type="predicted"/>
<organism evidence="1 2">
    <name type="scientific">Mycobacteroides saopaulense</name>
    <dbReference type="NCBI Taxonomy" id="1578165"/>
    <lineage>
        <taxon>Bacteria</taxon>
        <taxon>Bacillati</taxon>
        <taxon>Actinomycetota</taxon>
        <taxon>Actinomycetes</taxon>
        <taxon>Mycobacteriales</taxon>
        <taxon>Mycobacteriaceae</taxon>
        <taxon>Mycobacteroides</taxon>
    </lineage>
</organism>
<comment type="caution">
    <text evidence="1">The sequence shown here is derived from an EMBL/GenBank/DDBJ whole genome shotgun (WGS) entry which is preliminary data.</text>
</comment>
<keyword evidence="2" id="KW-1185">Reference proteome</keyword>
<evidence type="ECO:0008006" key="3">
    <source>
        <dbReference type="Google" id="ProtNLM"/>
    </source>
</evidence>
<gene>
    <name evidence="1" type="ORF">BKG73_10675</name>
</gene>
<dbReference type="Proteomes" id="UP000179621">
    <property type="component" value="Unassembled WGS sequence"/>
</dbReference>
<reference evidence="1 2" key="1">
    <citation type="submission" date="2016-10" db="EMBL/GenBank/DDBJ databases">
        <title>Evaluation of Human, Animal and Environmental Mycobacterium chelonae Isolates by Core Genome Phylogenomic Analysis, Targeted Gene Comparison, and Anti-microbial Susceptibility Patterns: A Tale of Mistaken Identities.</title>
        <authorList>
            <person name="Fogelson S.B."/>
            <person name="Camus A.C."/>
            <person name="Lorenz W."/>
            <person name="Vasireddy R."/>
            <person name="Vasireddy S."/>
            <person name="Smith T."/>
            <person name="Brown-Elliott B.A."/>
            <person name="Wallace R.J.Jr."/>
            <person name="Hasan N.A."/>
            <person name="Reischl U."/>
            <person name="Sanchez S."/>
        </authorList>
    </citation>
    <scope>NUCLEOTIDE SEQUENCE [LARGE SCALE GENOMIC DNA]</scope>
    <source>
        <strain evidence="1 2">8528</strain>
    </source>
</reference>
<evidence type="ECO:0000313" key="1">
    <source>
        <dbReference type="EMBL" id="OHU10335.1"/>
    </source>
</evidence>
<dbReference type="EMBL" id="MLIH01000011">
    <property type="protein sequence ID" value="OHU10335.1"/>
    <property type="molecule type" value="Genomic_DNA"/>
</dbReference>
<protein>
    <recommendedName>
        <fullName evidence="3">Major capsid protein</fullName>
    </recommendedName>
</protein>
<accession>A0ABX3C1F9</accession>
<sequence>MSTRDFVGDGVAMYAARIALVARLRDQVTELGGTIPQQIVYLIDSQTIIRGDGGGPSRSGIDDILDAAEKGSLTADKADELLKAAAARQQMIQFRAELARASEPAIMARVGRVLVKGGADEVIDSLRPAFDKAVSTMDECLELVDLSTDYNTFVNEASPDQLLAFQRLRGAAEVSGRILMFVSNTFGPDKDVPFPVLASIIGGDIGHEFSTIPNTAPWITDPSFGASGLISEARGHRAYSDAVYSQHTIKPQSMGMRAQFGEHVRSGLRLNTTSEARELLRAWAEATFGNQITEGLAGRIENPYPVNTSKKSATLAGEVEVLVDDTVEGVA</sequence>
<name>A0ABX3C1F9_9MYCO</name>
<dbReference type="RefSeq" id="WP_070912700.1">
    <property type="nucleotide sequence ID" value="NZ_MLIC01000006.1"/>
</dbReference>
<evidence type="ECO:0000313" key="2">
    <source>
        <dbReference type="Proteomes" id="UP000179621"/>
    </source>
</evidence>